<feature type="transmembrane region" description="Helical" evidence="7">
    <location>
        <begin position="71"/>
        <end position="88"/>
    </location>
</feature>
<dbReference type="Pfam" id="PF02308">
    <property type="entry name" value="MgtC"/>
    <property type="match status" value="1"/>
</dbReference>
<feature type="transmembrane region" description="Helical" evidence="7">
    <location>
        <begin position="108"/>
        <end position="135"/>
    </location>
</feature>
<keyword evidence="6 7" id="KW-0472">Membrane</keyword>
<dbReference type="RefSeq" id="WP_147579934.1">
    <property type="nucleotide sequence ID" value="NZ_JAOQJR010000003.1"/>
</dbReference>
<reference evidence="9 10" key="1">
    <citation type="journal article" date="2021" name="ISME Commun">
        <title>Automated analysis of genomic sequences facilitates high-throughput and comprehensive description of bacteria.</title>
        <authorList>
            <person name="Hitch T.C.A."/>
        </authorList>
    </citation>
    <scope>NUCLEOTIDE SEQUENCE [LARGE SCALE GENOMIC DNA]</scope>
    <source>
        <strain evidence="9 10">H4_15</strain>
    </source>
</reference>
<dbReference type="PANTHER" id="PTHR33778:SF1">
    <property type="entry name" value="MAGNESIUM TRANSPORTER YHID-RELATED"/>
    <property type="match status" value="1"/>
</dbReference>
<organism evidence="9 10">
    <name type="scientific">[Clostridium] ammoniilyticum</name>
    <dbReference type="NCBI Taxonomy" id="2981784"/>
    <lineage>
        <taxon>Bacteria</taxon>
        <taxon>Bacillati</taxon>
        <taxon>Bacillota</taxon>
        <taxon>Erysipelotrichia</taxon>
        <taxon>Erysipelotrichales</taxon>
        <taxon>Coprobacillaceae</taxon>
        <taxon>Faecalibacillus</taxon>
    </lineage>
</organism>
<feature type="domain" description="MgtC/SapB/SrpB/YhiD N-terminal" evidence="8">
    <location>
        <begin position="16"/>
        <end position="136"/>
    </location>
</feature>
<evidence type="ECO:0000256" key="6">
    <source>
        <dbReference type="ARBA" id="ARBA00023136"/>
    </source>
</evidence>
<feature type="transmembrane region" description="Helical" evidence="7">
    <location>
        <begin position="12"/>
        <end position="29"/>
    </location>
</feature>
<dbReference type="InterPro" id="IPR049177">
    <property type="entry name" value="MgtC_SapB_SrpB_YhiD_N"/>
</dbReference>
<evidence type="ECO:0000256" key="4">
    <source>
        <dbReference type="ARBA" id="ARBA00022692"/>
    </source>
</evidence>
<evidence type="ECO:0000256" key="3">
    <source>
        <dbReference type="ARBA" id="ARBA00022475"/>
    </source>
</evidence>
<evidence type="ECO:0000256" key="2">
    <source>
        <dbReference type="ARBA" id="ARBA00009298"/>
    </source>
</evidence>
<sequence>MGKSVLIYHVEWFVRILIAAICGCCIGYERSSRNKGAGIRTHAILALGSALMVLISKYGFCDFKNIDGSRLAAQIVSGVGFLGAGVIFVRHGTVSGLTTAAGMWATSGVGMCIGCGLYDLGIISTFLIVGLQTLFHRGFFLRMTQNTIKVRLEVLYRKNLIYDIENLFSNNNLNIIDIKYEKRSEIVIMEIEIKFPSKNEKYNLTNEILEKDYVVKLSYF</sequence>
<feature type="transmembrane region" description="Helical" evidence="7">
    <location>
        <begin position="41"/>
        <end position="59"/>
    </location>
</feature>
<name>A0ABT2SSW9_9FIRM</name>
<proteinExistence type="inferred from homology"/>
<keyword evidence="10" id="KW-1185">Reference proteome</keyword>
<accession>A0ABT2SSW9</accession>
<evidence type="ECO:0000256" key="1">
    <source>
        <dbReference type="ARBA" id="ARBA00004651"/>
    </source>
</evidence>
<dbReference type="PANTHER" id="PTHR33778">
    <property type="entry name" value="PROTEIN MGTC"/>
    <property type="match status" value="1"/>
</dbReference>
<evidence type="ECO:0000313" key="9">
    <source>
        <dbReference type="EMBL" id="MCU6737939.1"/>
    </source>
</evidence>
<dbReference type="InterPro" id="IPR003416">
    <property type="entry name" value="MgtC/SapB/SrpB/YhiD_fam"/>
</dbReference>
<keyword evidence="4 7" id="KW-0812">Transmembrane</keyword>
<evidence type="ECO:0000313" key="10">
    <source>
        <dbReference type="Proteomes" id="UP001208364"/>
    </source>
</evidence>
<dbReference type="Proteomes" id="UP001208364">
    <property type="component" value="Unassembled WGS sequence"/>
</dbReference>
<dbReference type="EMBL" id="JAOQJR010000003">
    <property type="protein sequence ID" value="MCU6737939.1"/>
    <property type="molecule type" value="Genomic_DNA"/>
</dbReference>
<comment type="subcellular location">
    <subcellularLocation>
        <location evidence="1">Cell membrane</location>
        <topology evidence="1">Multi-pass membrane protein</topology>
    </subcellularLocation>
</comment>
<evidence type="ECO:0000256" key="5">
    <source>
        <dbReference type="ARBA" id="ARBA00022989"/>
    </source>
</evidence>
<comment type="similarity">
    <text evidence="2">Belongs to the MgtC/SapB family.</text>
</comment>
<evidence type="ECO:0000259" key="8">
    <source>
        <dbReference type="Pfam" id="PF02308"/>
    </source>
</evidence>
<keyword evidence="3" id="KW-1003">Cell membrane</keyword>
<gene>
    <name evidence="9" type="ORF">OCV55_04505</name>
</gene>
<dbReference type="PRINTS" id="PR01837">
    <property type="entry name" value="MGTCSAPBPROT"/>
</dbReference>
<comment type="caution">
    <text evidence="9">The sequence shown here is derived from an EMBL/GenBank/DDBJ whole genome shotgun (WGS) entry which is preliminary data.</text>
</comment>
<protein>
    <submittedName>
        <fullName evidence="9">MgtC/SapB family protein</fullName>
    </submittedName>
</protein>
<evidence type="ECO:0000256" key="7">
    <source>
        <dbReference type="SAM" id="Phobius"/>
    </source>
</evidence>
<keyword evidence="5 7" id="KW-1133">Transmembrane helix</keyword>